<proteinExistence type="inferred from homology"/>
<dbReference type="PANTHER" id="PTHR13195:SF0">
    <property type="entry name" value="PSEUDOURIDYLATE SYNTHASE TRUB2, MITOCHONDRIAL"/>
    <property type="match status" value="1"/>
</dbReference>
<dbReference type="SUPFAM" id="SSF55120">
    <property type="entry name" value="Pseudouridine synthase"/>
    <property type="match status" value="1"/>
</dbReference>
<dbReference type="Pfam" id="PF01509">
    <property type="entry name" value="TruB_N"/>
    <property type="match status" value="1"/>
</dbReference>
<reference evidence="3" key="1">
    <citation type="submission" date="2015-12" db="EMBL/GenBank/DDBJ databases">
        <title>De novo transcriptome assembly of four potential Pierce s Disease insect vectors from Arizona vineyards.</title>
        <authorList>
            <person name="Tassone E.E."/>
        </authorList>
    </citation>
    <scope>NUCLEOTIDE SEQUENCE</scope>
</reference>
<dbReference type="Gene3D" id="3.30.2350.10">
    <property type="entry name" value="Pseudouridine synthase"/>
    <property type="match status" value="1"/>
</dbReference>
<dbReference type="InterPro" id="IPR002501">
    <property type="entry name" value="PsdUridine_synth_N"/>
</dbReference>
<dbReference type="InterPro" id="IPR020103">
    <property type="entry name" value="PsdUridine_synth_cat_dom_sf"/>
</dbReference>
<dbReference type="GO" id="GO:0006396">
    <property type="term" value="P:RNA processing"/>
    <property type="evidence" value="ECO:0007669"/>
    <property type="project" value="InterPro"/>
</dbReference>
<dbReference type="PANTHER" id="PTHR13195">
    <property type="entry name" value="PSEUDOURIDINE SYNTHASE-RELATED"/>
    <property type="match status" value="1"/>
</dbReference>
<accession>A0A1B6D0L3</accession>
<comment type="similarity">
    <text evidence="1">Belongs to the pseudouridine synthase TruB family.</text>
</comment>
<dbReference type="GO" id="GO:0001522">
    <property type="term" value="P:pseudouridine synthesis"/>
    <property type="evidence" value="ECO:0007669"/>
    <property type="project" value="InterPro"/>
</dbReference>
<dbReference type="InterPro" id="IPR039048">
    <property type="entry name" value="Trub2"/>
</dbReference>
<dbReference type="EMBL" id="GEDC01018101">
    <property type="protein sequence ID" value="JAS19197.1"/>
    <property type="molecule type" value="Transcribed_RNA"/>
</dbReference>
<gene>
    <name evidence="3" type="ORF">g.10713</name>
</gene>
<feature type="domain" description="Pseudouridine synthase II N-terminal" evidence="2">
    <location>
        <begin position="100"/>
        <end position="230"/>
    </location>
</feature>
<dbReference type="GO" id="GO:0003723">
    <property type="term" value="F:RNA binding"/>
    <property type="evidence" value="ECO:0007669"/>
    <property type="project" value="InterPro"/>
</dbReference>
<sequence>MFQNITQAPVIWRLLNGVICIYKPAGVSAFTVRKTIVTKLTEELCEMECRPPGMYVSIEGDTTKEMTVKVEPNLADHPLVVGPRYQPQDLRCVWATYLGKHSSGVFILGLGNGVNEANNLHKTRPVRTYHITGKLGLSTDDYFITGKVVEKSSFKHVRKDKIDRVTASFQASHQTKMFDMAGVEPSSQEAYELALNGFIRATDKSLPVLYGIKCIKFEPPNFILEVHCVNEYEMYFKTLIHDLGMKLHSNAVCTSIHCIRHSYFTIADALLRKHWTLQEVMNNLLSNRNIIKSHTKTKNLFELDKRYDKDITNSVQIRK</sequence>
<name>A0A1B6D0L3_9HEMI</name>
<evidence type="ECO:0000256" key="1">
    <source>
        <dbReference type="ARBA" id="ARBA00008999"/>
    </source>
</evidence>
<evidence type="ECO:0000313" key="3">
    <source>
        <dbReference type="EMBL" id="JAS19197.1"/>
    </source>
</evidence>
<evidence type="ECO:0000259" key="2">
    <source>
        <dbReference type="Pfam" id="PF01509"/>
    </source>
</evidence>
<dbReference type="GO" id="GO:0009982">
    <property type="term" value="F:pseudouridine synthase activity"/>
    <property type="evidence" value="ECO:0007669"/>
    <property type="project" value="InterPro"/>
</dbReference>
<protein>
    <recommendedName>
        <fullName evidence="2">Pseudouridine synthase II N-terminal domain-containing protein</fullName>
    </recommendedName>
</protein>
<dbReference type="AlphaFoldDB" id="A0A1B6D0L3"/>
<organism evidence="3">
    <name type="scientific">Clastoptera arizonana</name>
    <name type="common">Arizona spittle bug</name>
    <dbReference type="NCBI Taxonomy" id="38151"/>
    <lineage>
        <taxon>Eukaryota</taxon>
        <taxon>Metazoa</taxon>
        <taxon>Ecdysozoa</taxon>
        <taxon>Arthropoda</taxon>
        <taxon>Hexapoda</taxon>
        <taxon>Insecta</taxon>
        <taxon>Pterygota</taxon>
        <taxon>Neoptera</taxon>
        <taxon>Paraneoptera</taxon>
        <taxon>Hemiptera</taxon>
        <taxon>Auchenorrhyncha</taxon>
        <taxon>Cercopoidea</taxon>
        <taxon>Clastopteridae</taxon>
        <taxon>Clastoptera</taxon>
    </lineage>
</organism>